<dbReference type="CDD" id="cd00104">
    <property type="entry name" value="KAZAL_FS"/>
    <property type="match status" value="1"/>
</dbReference>
<evidence type="ECO:0000256" key="4">
    <source>
        <dbReference type="ARBA" id="ARBA00022737"/>
    </source>
</evidence>
<dbReference type="PANTHER" id="PTHR12352:SF30">
    <property type="entry name" value="FI05255P"/>
    <property type="match status" value="1"/>
</dbReference>
<evidence type="ECO:0000259" key="10">
    <source>
        <dbReference type="PROSITE" id="PS00484"/>
    </source>
</evidence>
<sequence>MLISVKSILIFCIFITYGFNLASSASQQISECTAKGGECDESKNRPVCGSDGQTYPSRCHLIRAQCNGYEVTFKHRGRCKDACVASRSYALSQRPKTKVNFVPKCREDGSYAPIQCIENNGCWCVNGQGKPIQKTHTKHGRPNCAGKGNQKRSSGANNNAPRKKCSPNDRVTFNTALTNIFHTEYSKSRTGIEMGDHQVVEWKFKLLDLNKNGILEKNEYQGLKKIAKTVVRPKRCGRRFGKYCDTNKDLSISREEFHQCLSKDLQRHLPARGLGNGLNSDDLDDDEEYNDDELDVLFTLGNGRKSVGLPIRTTDDSRYQSMHWLRGKTTLNLQNESDGGSRDHDDDNNDCIKDRKIALEDKSDTLFLPECTPDGRYQRVQCYRSTGYCWCVNEDTGKPIAGTSMKDKRPQCDSHVPTRAMAGCPQKNEFLKDLKEFFKTQITSSGNLGADNTKWGTEDEKIATLSFVLLDKNKNKVWERREWKTFRELVTATKKLRRCGKKMPRYCDVNNDKKITLSEWLNCLQTQRVQSEQVKTQQSEPKPTTQSKLKGVNPLEYILKAD</sequence>
<dbReference type="InterPro" id="IPR018247">
    <property type="entry name" value="EF_Hand_1_Ca_BS"/>
</dbReference>
<feature type="domain" description="Thyroglobulin type-1" evidence="10">
    <location>
        <begin position="367"/>
        <end position="397"/>
    </location>
</feature>
<dbReference type="SMART" id="SM00280">
    <property type="entry name" value="KAZAL"/>
    <property type="match status" value="1"/>
</dbReference>
<dbReference type="InterPro" id="IPR002350">
    <property type="entry name" value="Kazal_dom"/>
</dbReference>
<dbReference type="InterPro" id="IPR051950">
    <property type="entry name" value="Dev_reg/Prot_inhib"/>
</dbReference>
<dbReference type="InterPro" id="IPR011992">
    <property type="entry name" value="EF-hand-dom_pair"/>
</dbReference>
<evidence type="ECO:0000256" key="5">
    <source>
        <dbReference type="ARBA" id="ARBA00022837"/>
    </source>
</evidence>
<dbReference type="OrthoDB" id="5986054at2759"/>
<dbReference type="InterPro" id="IPR019577">
    <property type="entry name" value="SPARC/Testican_Ca-bd-dom"/>
</dbReference>
<keyword evidence="2" id="KW-0964">Secreted</keyword>
<reference evidence="11" key="1">
    <citation type="submission" date="2022-01" db="EMBL/GenBank/DDBJ databases">
        <authorList>
            <person name="King R."/>
        </authorList>
    </citation>
    <scope>NUCLEOTIDE SEQUENCE</scope>
</reference>
<dbReference type="GO" id="GO:0050840">
    <property type="term" value="F:extracellular matrix binding"/>
    <property type="evidence" value="ECO:0007669"/>
    <property type="project" value="TreeGrafter"/>
</dbReference>
<comment type="subcellular location">
    <subcellularLocation>
        <location evidence="1">Secreted</location>
    </subcellularLocation>
</comment>
<evidence type="ECO:0000256" key="2">
    <source>
        <dbReference type="ARBA" id="ARBA00022525"/>
    </source>
</evidence>
<keyword evidence="7" id="KW-0325">Glycoprotein</keyword>
<dbReference type="CDD" id="cd00191">
    <property type="entry name" value="TY"/>
    <property type="match status" value="2"/>
</dbReference>
<evidence type="ECO:0000256" key="6">
    <source>
        <dbReference type="ARBA" id="ARBA00023157"/>
    </source>
</evidence>
<dbReference type="Gene3D" id="1.10.238.10">
    <property type="entry name" value="EF-hand"/>
    <property type="match status" value="2"/>
</dbReference>
<feature type="chain" id="PRO_5040326319" description="Thyroglobulin type-1 domain-containing protein" evidence="9">
    <location>
        <begin position="19"/>
        <end position="562"/>
    </location>
</feature>
<dbReference type="GO" id="GO:0005509">
    <property type="term" value="F:calcium ion binding"/>
    <property type="evidence" value="ECO:0007669"/>
    <property type="project" value="InterPro"/>
</dbReference>
<evidence type="ECO:0000256" key="8">
    <source>
        <dbReference type="SAM" id="MobiDB-lite"/>
    </source>
</evidence>
<keyword evidence="12" id="KW-1185">Reference proteome</keyword>
<dbReference type="GO" id="GO:0008201">
    <property type="term" value="F:heparin binding"/>
    <property type="evidence" value="ECO:0007669"/>
    <property type="project" value="TreeGrafter"/>
</dbReference>
<dbReference type="Pfam" id="PF00086">
    <property type="entry name" value="Thyroglobulin_1"/>
    <property type="match status" value="2"/>
</dbReference>
<dbReference type="Pfam" id="PF07648">
    <property type="entry name" value="Kazal_2"/>
    <property type="match status" value="1"/>
</dbReference>
<feature type="compositionally biased region" description="Basic and acidic residues" evidence="8">
    <location>
        <begin position="339"/>
        <end position="349"/>
    </location>
</feature>
<evidence type="ECO:0000256" key="1">
    <source>
        <dbReference type="ARBA" id="ARBA00004613"/>
    </source>
</evidence>
<reference evidence="11" key="2">
    <citation type="submission" date="2022-10" db="EMBL/GenBank/DDBJ databases">
        <authorList>
            <consortium name="ENA_rothamsted_submissions"/>
            <consortium name="culmorum"/>
            <person name="King R."/>
        </authorList>
    </citation>
    <scope>NUCLEOTIDE SEQUENCE</scope>
</reference>
<dbReference type="FunFam" id="4.10.800.10:FF:000004">
    <property type="entry name" value="SPARC-related modular calcium-binding protein 1"/>
    <property type="match status" value="1"/>
</dbReference>
<evidence type="ECO:0000313" key="12">
    <source>
        <dbReference type="Proteomes" id="UP001153620"/>
    </source>
</evidence>
<dbReference type="GO" id="GO:0005604">
    <property type="term" value="C:basement membrane"/>
    <property type="evidence" value="ECO:0007669"/>
    <property type="project" value="TreeGrafter"/>
</dbReference>
<feature type="region of interest" description="Disordered" evidence="8">
    <location>
        <begin position="330"/>
        <end position="349"/>
    </location>
</feature>
<accession>A0A9N9WQJ1</accession>
<dbReference type="InterPro" id="IPR000716">
    <property type="entry name" value="Thyroglobulin_1"/>
</dbReference>
<dbReference type="CDD" id="cd16234">
    <property type="entry name" value="EFh_SPARC_SMOC"/>
    <property type="match status" value="2"/>
</dbReference>
<dbReference type="Pfam" id="PF10591">
    <property type="entry name" value="SPARC_Ca_bdg"/>
    <property type="match status" value="2"/>
</dbReference>
<name>A0A9N9WQJ1_9DIPT</name>
<feature type="compositionally biased region" description="Polar residues" evidence="8">
    <location>
        <begin position="151"/>
        <end position="160"/>
    </location>
</feature>
<dbReference type="PANTHER" id="PTHR12352">
    <property type="entry name" value="SECRETED MODULAR CALCIUM-BINDING PROTEIN"/>
    <property type="match status" value="1"/>
</dbReference>
<dbReference type="AlphaFoldDB" id="A0A9N9WQJ1"/>
<dbReference type="SMART" id="SM00211">
    <property type="entry name" value="TY"/>
    <property type="match status" value="2"/>
</dbReference>
<dbReference type="Gene3D" id="4.10.800.10">
    <property type="entry name" value="Thyroglobulin type-1"/>
    <property type="match status" value="2"/>
</dbReference>
<dbReference type="PROSITE" id="PS00018">
    <property type="entry name" value="EF_HAND_1"/>
    <property type="match status" value="2"/>
</dbReference>
<dbReference type="Proteomes" id="UP001153620">
    <property type="component" value="Chromosome 1"/>
</dbReference>
<dbReference type="Gene3D" id="3.30.60.30">
    <property type="match status" value="1"/>
</dbReference>
<keyword evidence="4" id="KW-0677">Repeat</keyword>
<evidence type="ECO:0000313" key="11">
    <source>
        <dbReference type="EMBL" id="CAG9801158.1"/>
    </source>
</evidence>
<evidence type="ECO:0000256" key="7">
    <source>
        <dbReference type="ARBA" id="ARBA00023180"/>
    </source>
</evidence>
<evidence type="ECO:0000256" key="9">
    <source>
        <dbReference type="SAM" id="SignalP"/>
    </source>
</evidence>
<protein>
    <recommendedName>
        <fullName evidence="10">Thyroglobulin type-1 domain-containing protein</fullName>
    </recommendedName>
</protein>
<keyword evidence="5" id="KW-0106">Calcium</keyword>
<dbReference type="InterPro" id="IPR036857">
    <property type="entry name" value="Thyroglobulin_1_sf"/>
</dbReference>
<dbReference type="GO" id="GO:0005615">
    <property type="term" value="C:extracellular space"/>
    <property type="evidence" value="ECO:0007669"/>
    <property type="project" value="TreeGrafter"/>
</dbReference>
<keyword evidence="3 9" id="KW-0732">Signal</keyword>
<dbReference type="GO" id="GO:0030198">
    <property type="term" value="P:extracellular matrix organization"/>
    <property type="evidence" value="ECO:0007669"/>
    <property type="project" value="TreeGrafter"/>
</dbReference>
<keyword evidence="6" id="KW-1015">Disulfide bond</keyword>
<evidence type="ECO:0000256" key="3">
    <source>
        <dbReference type="ARBA" id="ARBA00022729"/>
    </source>
</evidence>
<feature type="region of interest" description="Disordered" evidence="8">
    <location>
        <begin position="134"/>
        <end position="168"/>
    </location>
</feature>
<feature type="signal peptide" evidence="9">
    <location>
        <begin position="1"/>
        <end position="18"/>
    </location>
</feature>
<dbReference type="EMBL" id="OU895877">
    <property type="protein sequence ID" value="CAG9801158.1"/>
    <property type="molecule type" value="Genomic_DNA"/>
</dbReference>
<feature type="domain" description="Thyroglobulin type-1" evidence="10">
    <location>
        <begin position="101"/>
        <end position="129"/>
    </location>
</feature>
<dbReference type="PROSITE" id="PS00484">
    <property type="entry name" value="THYROGLOBULIN_1_1"/>
    <property type="match status" value="2"/>
</dbReference>
<organism evidence="11 12">
    <name type="scientific">Chironomus riparius</name>
    <dbReference type="NCBI Taxonomy" id="315576"/>
    <lineage>
        <taxon>Eukaryota</taxon>
        <taxon>Metazoa</taxon>
        <taxon>Ecdysozoa</taxon>
        <taxon>Arthropoda</taxon>
        <taxon>Hexapoda</taxon>
        <taxon>Insecta</taxon>
        <taxon>Pterygota</taxon>
        <taxon>Neoptera</taxon>
        <taxon>Endopterygota</taxon>
        <taxon>Diptera</taxon>
        <taxon>Nematocera</taxon>
        <taxon>Chironomoidea</taxon>
        <taxon>Chironomidae</taxon>
        <taxon>Chironominae</taxon>
        <taxon>Chironomus</taxon>
    </lineage>
</organism>
<proteinExistence type="predicted"/>
<dbReference type="SUPFAM" id="SSF57610">
    <property type="entry name" value="Thyroglobulin type-1 domain"/>
    <property type="match status" value="2"/>
</dbReference>
<gene>
    <name evidence="11" type="ORF">CHIRRI_LOCUS4092</name>
</gene>
<dbReference type="SUPFAM" id="SSF47473">
    <property type="entry name" value="EF-hand"/>
    <property type="match status" value="2"/>
</dbReference>